<evidence type="ECO:0000313" key="2">
    <source>
        <dbReference type="EMBL" id="HIP98710.1"/>
    </source>
</evidence>
<feature type="region of interest" description="Disordered" evidence="1">
    <location>
        <begin position="100"/>
        <end position="133"/>
    </location>
</feature>
<proteinExistence type="predicted"/>
<feature type="compositionally biased region" description="Basic and acidic residues" evidence="1">
    <location>
        <begin position="102"/>
        <end position="133"/>
    </location>
</feature>
<dbReference type="EMBL" id="DQVE01000051">
    <property type="protein sequence ID" value="HIP98710.1"/>
    <property type="molecule type" value="Genomic_DNA"/>
</dbReference>
<accession>A0A9D1CFB7</accession>
<dbReference type="Proteomes" id="UP000606463">
    <property type="component" value="Unassembled WGS sequence"/>
</dbReference>
<organism evidence="2 3">
    <name type="scientific">Aquifex aeolicus</name>
    <dbReference type="NCBI Taxonomy" id="63363"/>
    <lineage>
        <taxon>Bacteria</taxon>
        <taxon>Pseudomonadati</taxon>
        <taxon>Aquificota</taxon>
        <taxon>Aquificia</taxon>
        <taxon>Aquificales</taxon>
        <taxon>Aquificaceae</taxon>
        <taxon>Aquifex</taxon>
    </lineage>
</organism>
<dbReference type="AlphaFoldDB" id="A0A9D1CFB7"/>
<name>A0A9D1CFB7_AQUAO</name>
<comment type="caution">
    <text evidence="2">The sequence shown here is derived from an EMBL/GenBank/DDBJ whole genome shotgun (WGS) entry which is preliminary data.</text>
</comment>
<sequence length="133" mass="15253">MPISEVKKIEPYKDIPVLCRAVGVLKKGEIQREVDFYTTADGKYLLPFLGRIEYKPSQVKGLNVIKITSVRNGRHSFILGYTTEDGKFYVPELVPLSAPNLENKEVKEKPQSEHQKQPDKKEQKGLKKEEETH</sequence>
<gene>
    <name evidence="2" type="ORF">EYH37_05050</name>
</gene>
<evidence type="ECO:0000313" key="3">
    <source>
        <dbReference type="Proteomes" id="UP000606463"/>
    </source>
</evidence>
<evidence type="ECO:0000256" key="1">
    <source>
        <dbReference type="SAM" id="MobiDB-lite"/>
    </source>
</evidence>
<reference evidence="2" key="1">
    <citation type="journal article" date="2020" name="ISME J.">
        <title>Gammaproteobacteria mediating utilization of methyl-, sulfur- and petroleum organic compounds in deep ocean hydrothermal plumes.</title>
        <authorList>
            <person name="Zhou Z."/>
            <person name="Liu Y."/>
            <person name="Pan J."/>
            <person name="Cron B.R."/>
            <person name="Toner B.M."/>
            <person name="Anantharaman K."/>
            <person name="Breier J.A."/>
            <person name="Dick G.J."/>
            <person name="Li M."/>
        </authorList>
    </citation>
    <scope>NUCLEOTIDE SEQUENCE</scope>
    <source>
        <strain evidence="2">SZUA-1501</strain>
    </source>
</reference>
<protein>
    <submittedName>
        <fullName evidence="2">Uncharacterized protein</fullName>
    </submittedName>
</protein>